<dbReference type="SUPFAM" id="SSF48452">
    <property type="entry name" value="TPR-like"/>
    <property type="match status" value="2"/>
</dbReference>
<sequence>MDQLPFKPSEIRVLVGDEHDLMRKSIERVLERIGVVQYVDAHHGRDVRRMIQAEAFDLYILDLYYSDTDGFDILQMIRNKDIQSDTPIIAITGEANRDDIVKAIDLGANDYLLKPFQPEELEKKIITVLTQYHSPGPVVKLIRKAEQLIHSGDYAPALSIIEKILQRKADHPTAEYLKALILYKDSQVDLAIAKLQANIKKYPEYLKNYKTLSDLYIEQGRQEEAVDALTKELEANPKQLLRQIKVANIHLKLGQNMKAIEHLRLALLENNKNPEALYGMGVAYAKENNLEKSIYYFKRLRRQYPDNSKPLEAIVKFCQAIHKEKLAEMVLRDEKKGHPQRVDTYRILAKLYLSEGKEEEGLATLEEAVQKNPSNLSAYQMLAKHFVDQGELDSASGVFDRYIAITKDHEGYLYQTEIYLQAKNYAQAISAIHNGMAASSDHGKLLKLLCICTLKTQQLAKGYFIQKRMFKLGHKDPTIVAKHRELKNLVINRRESRRPKKSAS</sequence>
<dbReference type="InterPro" id="IPR011006">
    <property type="entry name" value="CheY-like_superfamily"/>
</dbReference>
<dbReference type="Proteomes" id="UP000192907">
    <property type="component" value="Unassembled WGS sequence"/>
</dbReference>
<reference evidence="6" key="1">
    <citation type="submission" date="2017-04" db="EMBL/GenBank/DDBJ databases">
        <authorList>
            <person name="Varghese N."/>
            <person name="Submissions S."/>
        </authorList>
    </citation>
    <scope>NUCLEOTIDE SEQUENCE [LARGE SCALE GENOMIC DNA]</scope>
    <source>
        <strain evidence="6">RKEM611</strain>
    </source>
</reference>
<dbReference type="InterPro" id="IPR011990">
    <property type="entry name" value="TPR-like_helical_dom_sf"/>
</dbReference>
<dbReference type="SMART" id="SM00448">
    <property type="entry name" value="REC"/>
    <property type="match status" value="1"/>
</dbReference>
<gene>
    <name evidence="5" type="ORF">SAMN06296036_101310</name>
</gene>
<evidence type="ECO:0000256" key="1">
    <source>
        <dbReference type="ARBA" id="ARBA00022553"/>
    </source>
</evidence>
<dbReference type="RefSeq" id="WP_132314570.1">
    <property type="nucleotide sequence ID" value="NZ_FWZT01000001.1"/>
</dbReference>
<evidence type="ECO:0000313" key="5">
    <source>
        <dbReference type="EMBL" id="SME89882.1"/>
    </source>
</evidence>
<dbReference type="InterPro" id="IPR001789">
    <property type="entry name" value="Sig_transdc_resp-reg_receiver"/>
</dbReference>
<keyword evidence="1 2" id="KW-0597">Phosphoprotein</keyword>
<proteinExistence type="predicted"/>
<feature type="modified residue" description="4-aspartylphosphate" evidence="2">
    <location>
        <position position="62"/>
    </location>
</feature>
<dbReference type="OrthoDB" id="5288001at2"/>
<dbReference type="Gene3D" id="1.25.40.10">
    <property type="entry name" value="Tetratricopeptide repeat domain"/>
    <property type="match status" value="2"/>
</dbReference>
<evidence type="ECO:0000313" key="6">
    <source>
        <dbReference type="Proteomes" id="UP000192907"/>
    </source>
</evidence>
<feature type="repeat" description="TPR" evidence="3">
    <location>
        <begin position="342"/>
        <end position="375"/>
    </location>
</feature>
<keyword evidence="6" id="KW-1185">Reference proteome</keyword>
<dbReference type="PROSITE" id="PS50005">
    <property type="entry name" value="TPR"/>
    <property type="match status" value="3"/>
</dbReference>
<dbReference type="Pfam" id="PF14559">
    <property type="entry name" value="TPR_19"/>
    <property type="match status" value="1"/>
</dbReference>
<dbReference type="InterPro" id="IPR050595">
    <property type="entry name" value="Bact_response_regulator"/>
</dbReference>
<dbReference type="InterPro" id="IPR019734">
    <property type="entry name" value="TPR_rpt"/>
</dbReference>
<dbReference type="PROSITE" id="PS50110">
    <property type="entry name" value="RESPONSE_REGULATORY"/>
    <property type="match status" value="1"/>
</dbReference>
<name>A0A1Y6B8G0_9BACT</name>
<dbReference type="Pfam" id="PF13432">
    <property type="entry name" value="TPR_16"/>
    <property type="match status" value="1"/>
</dbReference>
<keyword evidence="3" id="KW-0802">TPR repeat</keyword>
<feature type="repeat" description="TPR" evidence="3">
    <location>
        <begin position="274"/>
        <end position="307"/>
    </location>
</feature>
<dbReference type="AlphaFoldDB" id="A0A1Y6B8G0"/>
<dbReference type="STRING" id="1513793.SAMN06296036_101310"/>
<accession>A0A1Y6B8G0</accession>
<dbReference type="Pfam" id="PF00072">
    <property type="entry name" value="Response_reg"/>
    <property type="match status" value="1"/>
</dbReference>
<evidence type="ECO:0000256" key="3">
    <source>
        <dbReference type="PROSITE-ProRule" id="PRU00339"/>
    </source>
</evidence>
<organism evidence="5 6">
    <name type="scientific">Pseudobacteriovorax antillogorgiicola</name>
    <dbReference type="NCBI Taxonomy" id="1513793"/>
    <lineage>
        <taxon>Bacteria</taxon>
        <taxon>Pseudomonadati</taxon>
        <taxon>Bdellovibrionota</taxon>
        <taxon>Oligoflexia</taxon>
        <taxon>Oligoflexales</taxon>
        <taxon>Pseudobacteriovoracaceae</taxon>
        <taxon>Pseudobacteriovorax</taxon>
    </lineage>
</organism>
<dbReference type="Gene3D" id="3.40.50.2300">
    <property type="match status" value="1"/>
</dbReference>
<dbReference type="Pfam" id="PF12895">
    <property type="entry name" value="ANAPC3"/>
    <property type="match status" value="1"/>
</dbReference>
<dbReference type="GO" id="GO:0000160">
    <property type="term" value="P:phosphorelay signal transduction system"/>
    <property type="evidence" value="ECO:0007669"/>
    <property type="project" value="InterPro"/>
</dbReference>
<dbReference type="SMART" id="SM00028">
    <property type="entry name" value="TPR"/>
    <property type="match status" value="7"/>
</dbReference>
<protein>
    <submittedName>
        <fullName evidence="5">Tetratricopeptide repeat-containing protein</fullName>
    </submittedName>
</protein>
<dbReference type="PANTHER" id="PTHR44591:SF3">
    <property type="entry name" value="RESPONSE REGULATORY DOMAIN-CONTAINING PROTEIN"/>
    <property type="match status" value="1"/>
</dbReference>
<evidence type="ECO:0000256" key="2">
    <source>
        <dbReference type="PROSITE-ProRule" id="PRU00169"/>
    </source>
</evidence>
<evidence type="ECO:0000259" key="4">
    <source>
        <dbReference type="PROSITE" id="PS50110"/>
    </source>
</evidence>
<dbReference type="PANTHER" id="PTHR44591">
    <property type="entry name" value="STRESS RESPONSE REGULATOR PROTEIN 1"/>
    <property type="match status" value="1"/>
</dbReference>
<feature type="domain" description="Response regulatory" evidence="4">
    <location>
        <begin position="12"/>
        <end position="129"/>
    </location>
</feature>
<dbReference type="EMBL" id="FWZT01000001">
    <property type="protein sequence ID" value="SME89882.1"/>
    <property type="molecule type" value="Genomic_DNA"/>
</dbReference>
<dbReference type="SUPFAM" id="SSF52172">
    <property type="entry name" value="CheY-like"/>
    <property type="match status" value="1"/>
</dbReference>
<feature type="repeat" description="TPR" evidence="3">
    <location>
        <begin position="206"/>
        <end position="239"/>
    </location>
</feature>